<dbReference type="PROSITE" id="PS50005">
    <property type="entry name" value="TPR"/>
    <property type="match status" value="1"/>
</dbReference>
<name>A0A4R9IAF2_9LEPT</name>
<keyword evidence="3 7" id="KW-1133">Transmembrane helix</keyword>
<dbReference type="InterPro" id="IPR036465">
    <property type="entry name" value="vWFA_dom_sf"/>
</dbReference>
<proteinExistence type="predicted"/>
<dbReference type="OrthoDB" id="9807628at2"/>
<feature type="transmembrane region" description="Helical" evidence="7">
    <location>
        <begin position="53"/>
        <end position="73"/>
    </location>
</feature>
<dbReference type="RefSeq" id="WP_135600961.1">
    <property type="nucleotide sequence ID" value="NZ_RQFK01000023.1"/>
</dbReference>
<dbReference type="Pfam" id="PF00515">
    <property type="entry name" value="TPR_1"/>
    <property type="match status" value="1"/>
</dbReference>
<evidence type="ECO:0000259" key="8">
    <source>
        <dbReference type="PROSITE" id="PS50234"/>
    </source>
</evidence>
<dbReference type="PANTHER" id="PTHR22550:SF5">
    <property type="entry name" value="LEUCINE ZIPPER PROTEIN 4"/>
    <property type="match status" value="1"/>
</dbReference>
<feature type="compositionally biased region" description="Basic and acidic residues" evidence="6">
    <location>
        <begin position="497"/>
        <end position="520"/>
    </location>
</feature>
<evidence type="ECO:0000313" key="9">
    <source>
        <dbReference type="EMBL" id="TGK83051.1"/>
    </source>
</evidence>
<dbReference type="SMART" id="SM00028">
    <property type="entry name" value="TPR"/>
    <property type="match status" value="2"/>
</dbReference>
<evidence type="ECO:0000256" key="3">
    <source>
        <dbReference type="ARBA" id="ARBA00022989"/>
    </source>
</evidence>
<dbReference type="InterPro" id="IPR050768">
    <property type="entry name" value="UPF0353/GerABKA_families"/>
</dbReference>
<dbReference type="SUPFAM" id="SSF53300">
    <property type="entry name" value="vWA-like"/>
    <property type="match status" value="1"/>
</dbReference>
<accession>A0A4R9IAF2</accession>
<feature type="transmembrane region" description="Helical" evidence="7">
    <location>
        <begin position="6"/>
        <end position="28"/>
    </location>
</feature>
<dbReference type="InterPro" id="IPR019734">
    <property type="entry name" value="TPR_rpt"/>
</dbReference>
<evidence type="ECO:0000256" key="4">
    <source>
        <dbReference type="ARBA" id="ARBA00023136"/>
    </source>
</evidence>
<dbReference type="Pfam" id="PF13519">
    <property type="entry name" value="VWA_2"/>
    <property type="match status" value="1"/>
</dbReference>
<sequence>MITLSSIATTAILVISIWILVFSGKLYLNIKANSFRIQNPNLRNRIFTANTKIYIIRIVCLLLSLSFAFYSLFKIKSTEVESVKEFESADILFVVDVSLSMNTTDVSPNRLKRFQDLALRILPNLKGNRLGIIVFAGQSFSFCPLTTDIAAVSDYIQALGVEMVGSKGTNLSLALERLNKIRKKNNHVTSQITVVVSDGEDHENQTLPPIEGEVIVWGIGTEEGGFIEYRDPGTGRGGYVTKDAGISNSQTDSNLVISKMNVERLESIANQNHGTYYDVSLYADGAYALLDIVQTAKKKKIQSIERFKNEDGAHPFLIASIIFLFLERISNLFLQKLPKGIYKILFILLLLRVSHLEAWELDPGGNSIERGAKAYEQKKYTESQKEFEKAKEYIPDDPRLFYNESATAYQEGRYKEAIGIAEKILTHPKSGNDLKAKTHFSLGNIYSKLGDKKNALKSYSKTLEIDPNHLSAKKNIEHLTKKRESSQSQNPNNTEPKPNKPQEEQNKNRKEEKSDAERILDPFSQDSILKNKKGGYSDNEKFW</sequence>
<organism evidence="9 10">
    <name type="scientific">Leptospira noumeaensis</name>
    <dbReference type="NCBI Taxonomy" id="2484964"/>
    <lineage>
        <taxon>Bacteria</taxon>
        <taxon>Pseudomonadati</taxon>
        <taxon>Spirochaetota</taxon>
        <taxon>Spirochaetia</taxon>
        <taxon>Leptospirales</taxon>
        <taxon>Leptospiraceae</taxon>
        <taxon>Leptospira</taxon>
    </lineage>
</organism>
<keyword evidence="10" id="KW-1185">Reference proteome</keyword>
<reference evidence="9" key="1">
    <citation type="journal article" date="2019" name="PLoS Negl. Trop. Dis.">
        <title>Revisiting the worldwide diversity of Leptospira species in the environment.</title>
        <authorList>
            <person name="Vincent A.T."/>
            <person name="Schiettekatte O."/>
            <person name="Bourhy P."/>
            <person name="Veyrier F.J."/>
            <person name="Picardeau M."/>
        </authorList>
    </citation>
    <scope>NUCLEOTIDE SEQUENCE [LARGE SCALE GENOMIC DNA]</scope>
    <source>
        <strain evidence="9">201800287</strain>
    </source>
</reference>
<keyword evidence="4 7" id="KW-0472">Membrane</keyword>
<keyword evidence="2 7" id="KW-0812">Transmembrane</keyword>
<evidence type="ECO:0000256" key="1">
    <source>
        <dbReference type="ARBA" id="ARBA00022475"/>
    </source>
</evidence>
<feature type="domain" description="VWFA" evidence="8">
    <location>
        <begin position="90"/>
        <end position="296"/>
    </location>
</feature>
<dbReference type="NCBIfam" id="NF047506">
    <property type="entry name" value="VWA_BatB_Lepto"/>
    <property type="match status" value="1"/>
</dbReference>
<evidence type="ECO:0000256" key="2">
    <source>
        <dbReference type="ARBA" id="ARBA00022692"/>
    </source>
</evidence>
<dbReference type="Gene3D" id="3.40.50.410">
    <property type="entry name" value="von Willebrand factor, type A domain"/>
    <property type="match status" value="1"/>
</dbReference>
<keyword evidence="5" id="KW-0802">TPR repeat</keyword>
<evidence type="ECO:0000256" key="7">
    <source>
        <dbReference type="SAM" id="Phobius"/>
    </source>
</evidence>
<dbReference type="SUPFAM" id="SSF48452">
    <property type="entry name" value="TPR-like"/>
    <property type="match status" value="1"/>
</dbReference>
<dbReference type="NCBIfam" id="NF047507">
    <property type="entry name" value="TPR_BatC_Lepto"/>
    <property type="match status" value="1"/>
</dbReference>
<dbReference type="Gene3D" id="1.25.40.10">
    <property type="entry name" value="Tetratricopeptide repeat domain"/>
    <property type="match status" value="1"/>
</dbReference>
<dbReference type="Proteomes" id="UP000298009">
    <property type="component" value="Unassembled WGS sequence"/>
</dbReference>
<feature type="repeat" description="TPR" evidence="5">
    <location>
        <begin position="436"/>
        <end position="469"/>
    </location>
</feature>
<evidence type="ECO:0000256" key="6">
    <source>
        <dbReference type="SAM" id="MobiDB-lite"/>
    </source>
</evidence>
<dbReference type="PANTHER" id="PTHR22550">
    <property type="entry name" value="SPORE GERMINATION PROTEIN"/>
    <property type="match status" value="1"/>
</dbReference>
<feature type="region of interest" description="Disordered" evidence="6">
    <location>
        <begin position="480"/>
        <end position="543"/>
    </location>
</feature>
<protein>
    <submittedName>
        <fullName evidence="9">VWA domain-containing protein</fullName>
    </submittedName>
</protein>
<dbReference type="InterPro" id="IPR002035">
    <property type="entry name" value="VWF_A"/>
</dbReference>
<dbReference type="PROSITE" id="PS50234">
    <property type="entry name" value="VWFA"/>
    <property type="match status" value="1"/>
</dbReference>
<dbReference type="SMART" id="SM00327">
    <property type="entry name" value="VWA"/>
    <property type="match status" value="1"/>
</dbReference>
<dbReference type="AlphaFoldDB" id="A0A4R9IAF2"/>
<comment type="caution">
    <text evidence="9">The sequence shown here is derived from an EMBL/GenBank/DDBJ whole genome shotgun (WGS) entry which is preliminary data.</text>
</comment>
<gene>
    <name evidence="9" type="ORF">EHQ24_06995</name>
</gene>
<dbReference type="EMBL" id="RQFK01000023">
    <property type="protein sequence ID" value="TGK83051.1"/>
    <property type="molecule type" value="Genomic_DNA"/>
</dbReference>
<keyword evidence="1" id="KW-1003">Cell membrane</keyword>
<dbReference type="InterPro" id="IPR011990">
    <property type="entry name" value="TPR-like_helical_dom_sf"/>
</dbReference>
<dbReference type="PROSITE" id="PS50293">
    <property type="entry name" value="TPR_REGION"/>
    <property type="match status" value="1"/>
</dbReference>
<evidence type="ECO:0000313" key="10">
    <source>
        <dbReference type="Proteomes" id="UP000298009"/>
    </source>
</evidence>
<evidence type="ECO:0000256" key="5">
    <source>
        <dbReference type="PROSITE-ProRule" id="PRU00339"/>
    </source>
</evidence>